<dbReference type="Gene3D" id="3.30.450.20">
    <property type="entry name" value="PAS domain"/>
    <property type="match status" value="1"/>
</dbReference>
<dbReference type="InterPro" id="IPR000014">
    <property type="entry name" value="PAS"/>
</dbReference>
<evidence type="ECO:0000313" key="7">
    <source>
        <dbReference type="Proteomes" id="UP000006039"/>
    </source>
</evidence>
<dbReference type="PANTHER" id="PTHR47429">
    <property type="entry name" value="PROTEIN TWIN LOV 1"/>
    <property type="match status" value="1"/>
</dbReference>
<dbReference type="EnsemblFungi" id="EJT68709">
    <property type="protein sequence ID" value="EJT68709"/>
    <property type="gene ID" value="GGTG_13723"/>
</dbReference>
<keyword evidence="1" id="KW-0285">Flavoprotein</keyword>
<dbReference type="OrthoDB" id="447251at2759"/>
<organism evidence="5">
    <name type="scientific">Gaeumannomyces tritici (strain R3-111a-1)</name>
    <name type="common">Wheat and barley take-all root rot fungus</name>
    <name type="synonym">Gaeumannomyces graminis var. tritici</name>
    <dbReference type="NCBI Taxonomy" id="644352"/>
    <lineage>
        <taxon>Eukaryota</taxon>
        <taxon>Fungi</taxon>
        <taxon>Dikarya</taxon>
        <taxon>Ascomycota</taxon>
        <taxon>Pezizomycotina</taxon>
        <taxon>Sordariomycetes</taxon>
        <taxon>Sordariomycetidae</taxon>
        <taxon>Magnaporthales</taxon>
        <taxon>Magnaporthaceae</taxon>
        <taxon>Gaeumannomyces</taxon>
    </lineage>
</organism>
<evidence type="ECO:0000256" key="1">
    <source>
        <dbReference type="ARBA" id="ARBA00022630"/>
    </source>
</evidence>
<evidence type="ECO:0000313" key="6">
    <source>
        <dbReference type="EnsemblFungi" id="EJT68709"/>
    </source>
</evidence>
<dbReference type="NCBIfam" id="TIGR00229">
    <property type="entry name" value="sensory_box"/>
    <property type="match status" value="1"/>
</dbReference>
<name>J3PJN6_GAET3</name>
<reference evidence="5" key="2">
    <citation type="submission" date="2010-07" db="EMBL/GenBank/DDBJ databases">
        <authorList>
            <consortium name="The Broad Institute Genome Sequencing Platform"/>
            <consortium name="Broad Institute Genome Sequencing Center for Infectious Disease"/>
            <person name="Ma L.-J."/>
            <person name="Dead R."/>
            <person name="Young S."/>
            <person name="Zeng Q."/>
            <person name="Koehrsen M."/>
            <person name="Alvarado L."/>
            <person name="Berlin A."/>
            <person name="Chapman S.B."/>
            <person name="Chen Z."/>
            <person name="Freedman E."/>
            <person name="Gellesch M."/>
            <person name="Goldberg J."/>
            <person name="Griggs A."/>
            <person name="Gujja S."/>
            <person name="Heilman E.R."/>
            <person name="Heiman D."/>
            <person name="Hepburn T."/>
            <person name="Howarth C."/>
            <person name="Jen D."/>
            <person name="Larson L."/>
            <person name="Mehta T."/>
            <person name="Neiman D."/>
            <person name="Pearson M."/>
            <person name="Roberts A."/>
            <person name="Saif S."/>
            <person name="Shea T."/>
            <person name="Shenoy N."/>
            <person name="Sisk P."/>
            <person name="Stolte C."/>
            <person name="Sykes S."/>
            <person name="Walk T."/>
            <person name="White J."/>
            <person name="Yandava C."/>
            <person name="Haas B."/>
            <person name="Nusbaum C."/>
            <person name="Birren B."/>
        </authorList>
    </citation>
    <scope>NUCLEOTIDE SEQUENCE</scope>
    <source>
        <strain evidence="5">R3-111a-1</strain>
    </source>
</reference>
<accession>J3PJN6</accession>
<dbReference type="AlphaFoldDB" id="J3PJN6"/>
<feature type="domain" description="PAS" evidence="4">
    <location>
        <begin position="83"/>
        <end position="108"/>
    </location>
</feature>
<evidence type="ECO:0000256" key="3">
    <source>
        <dbReference type="ARBA" id="ARBA00022991"/>
    </source>
</evidence>
<keyword evidence="3" id="KW-0157">Chromophore</keyword>
<dbReference type="RefSeq" id="XP_009229904.1">
    <property type="nucleotide sequence ID" value="XM_009231640.1"/>
</dbReference>
<reference evidence="6" key="5">
    <citation type="submission" date="2018-04" db="UniProtKB">
        <authorList>
            <consortium name="EnsemblFungi"/>
        </authorList>
    </citation>
    <scope>IDENTIFICATION</scope>
    <source>
        <strain evidence="6">R3-111a-1</strain>
    </source>
</reference>
<reference evidence="5" key="3">
    <citation type="submission" date="2010-09" db="EMBL/GenBank/DDBJ databases">
        <title>Annotation of Gaeumannomyces graminis var. tritici R3-111a-1.</title>
        <authorList>
            <consortium name="The Broad Institute Genome Sequencing Platform"/>
            <person name="Ma L.-J."/>
            <person name="Dead R."/>
            <person name="Young S.K."/>
            <person name="Zeng Q."/>
            <person name="Gargeya S."/>
            <person name="Fitzgerald M."/>
            <person name="Haas B."/>
            <person name="Abouelleil A."/>
            <person name="Alvarado L."/>
            <person name="Arachchi H.M."/>
            <person name="Berlin A."/>
            <person name="Brown A."/>
            <person name="Chapman S.B."/>
            <person name="Chen Z."/>
            <person name="Dunbar C."/>
            <person name="Freedman E."/>
            <person name="Gearin G."/>
            <person name="Gellesch M."/>
            <person name="Goldberg J."/>
            <person name="Griggs A."/>
            <person name="Gujja S."/>
            <person name="Heiman D."/>
            <person name="Howarth C."/>
            <person name="Larson L."/>
            <person name="Lui A."/>
            <person name="MacDonald P.J.P."/>
            <person name="Mehta T."/>
            <person name="Montmayeur A."/>
            <person name="Murphy C."/>
            <person name="Neiman D."/>
            <person name="Pearson M."/>
            <person name="Priest M."/>
            <person name="Roberts A."/>
            <person name="Saif S."/>
            <person name="Shea T."/>
            <person name="Shenoy N."/>
            <person name="Sisk P."/>
            <person name="Stolte C."/>
            <person name="Sykes S."/>
            <person name="Yandava C."/>
            <person name="Wortman J."/>
            <person name="Nusbaum C."/>
            <person name="Birren B."/>
        </authorList>
    </citation>
    <scope>NUCLEOTIDE SEQUENCE</scope>
    <source>
        <strain evidence="5">R3-111a-1</strain>
    </source>
</reference>
<dbReference type="Proteomes" id="UP000006039">
    <property type="component" value="Unassembled WGS sequence"/>
</dbReference>
<sequence length="191" mass="20850">MAPSPPPVLNSWEVAAMKAADGSQSAADYSQQDPLIYPGLYSTSGFNMLDILFRVMARPNPQVDLGAVDASCAMVLCDLAQPDAPIVYVSGPFEELTGYSAAEVVGHNCRFLQAPPGRSSPVRQGSARRHVPKDLVRSMRRSVERNDELQLEVPNFRKDGSAFTNFLTIIPISWDDSGVYHYSVGFLGEKV</sequence>
<evidence type="ECO:0000259" key="4">
    <source>
        <dbReference type="PROSITE" id="PS50112"/>
    </source>
</evidence>
<reference evidence="6" key="4">
    <citation type="journal article" date="2015" name="G3 (Bethesda)">
        <title>Genome sequences of three phytopathogenic species of the Magnaporthaceae family of fungi.</title>
        <authorList>
            <person name="Okagaki L.H."/>
            <person name="Nunes C.C."/>
            <person name="Sailsbery J."/>
            <person name="Clay B."/>
            <person name="Brown D."/>
            <person name="John T."/>
            <person name="Oh Y."/>
            <person name="Young N."/>
            <person name="Fitzgerald M."/>
            <person name="Haas B.J."/>
            <person name="Zeng Q."/>
            <person name="Young S."/>
            <person name="Adiconis X."/>
            <person name="Fan L."/>
            <person name="Levin J.Z."/>
            <person name="Mitchell T.K."/>
            <person name="Okubara P.A."/>
            <person name="Farman M.L."/>
            <person name="Kohn L.M."/>
            <person name="Birren B."/>
            <person name="Ma L.-J."/>
            <person name="Dean R.A."/>
        </authorList>
    </citation>
    <scope>NUCLEOTIDE SEQUENCE</scope>
    <source>
        <strain evidence="6">R3-111a-1</strain>
    </source>
</reference>
<dbReference type="CDD" id="cd00130">
    <property type="entry name" value="PAS"/>
    <property type="match status" value="1"/>
</dbReference>
<dbReference type="InterPro" id="IPR035965">
    <property type="entry name" value="PAS-like_dom_sf"/>
</dbReference>
<dbReference type="Pfam" id="PF13426">
    <property type="entry name" value="PAS_9"/>
    <property type="match status" value="1"/>
</dbReference>
<dbReference type="eggNOG" id="ENOG502QQR1">
    <property type="taxonomic scope" value="Eukaryota"/>
</dbReference>
<evidence type="ECO:0000256" key="2">
    <source>
        <dbReference type="ARBA" id="ARBA00022643"/>
    </source>
</evidence>
<dbReference type="HOGENOM" id="CLU_080231_0_1_1"/>
<dbReference type="SUPFAM" id="SSF55785">
    <property type="entry name" value="PYP-like sensor domain (PAS domain)"/>
    <property type="match status" value="1"/>
</dbReference>
<dbReference type="VEuPathDB" id="FungiDB:GGTG_13723"/>
<dbReference type="GO" id="GO:0005634">
    <property type="term" value="C:nucleus"/>
    <property type="evidence" value="ECO:0007669"/>
    <property type="project" value="TreeGrafter"/>
</dbReference>
<dbReference type="EMBL" id="GL385434">
    <property type="protein sequence ID" value="EJT68709.1"/>
    <property type="molecule type" value="Genomic_DNA"/>
</dbReference>
<dbReference type="GeneID" id="20354181"/>
<proteinExistence type="predicted"/>
<evidence type="ECO:0000313" key="5">
    <source>
        <dbReference type="EMBL" id="EJT68709.1"/>
    </source>
</evidence>
<protein>
    <submittedName>
        <fullName evidence="5">Cellulose signaling associated protein ENVOY</fullName>
    </submittedName>
</protein>
<dbReference type="PANTHER" id="PTHR47429:SF7">
    <property type="entry name" value="GATA-FACTOR"/>
    <property type="match status" value="1"/>
</dbReference>
<dbReference type="STRING" id="644352.J3PJN6"/>
<gene>
    <name evidence="6" type="primary">20354181</name>
    <name evidence="5" type="ORF">GGTG_13723</name>
</gene>
<keyword evidence="2" id="KW-0288">FMN</keyword>
<dbReference type="PROSITE" id="PS50112">
    <property type="entry name" value="PAS"/>
    <property type="match status" value="1"/>
</dbReference>
<reference evidence="7" key="1">
    <citation type="submission" date="2010-07" db="EMBL/GenBank/DDBJ databases">
        <title>The genome sequence of Gaeumannomyces graminis var. tritici strain R3-111a-1.</title>
        <authorList>
            <consortium name="The Broad Institute Genome Sequencing Platform"/>
            <person name="Ma L.-J."/>
            <person name="Dead R."/>
            <person name="Young S."/>
            <person name="Zeng Q."/>
            <person name="Koehrsen M."/>
            <person name="Alvarado L."/>
            <person name="Berlin A."/>
            <person name="Chapman S.B."/>
            <person name="Chen Z."/>
            <person name="Freedman E."/>
            <person name="Gellesch M."/>
            <person name="Goldberg J."/>
            <person name="Griggs A."/>
            <person name="Gujja S."/>
            <person name="Heilman E.R."/>
            <person name="Heiman D."/>
            <person name="Hepburn T."/>
            <person name="Howarth C."/>
            <person name="Jen D."/>
            <person name="Larson L."/>
            <person name="Mehta T."/>
            <person name="Neiman D."/>
            <person name="Pearson M."/>
            <person name="Roberts A."/>
            <person name="Saif S."/>
            <person name="Shea T."/>
            <person name="Shenoy N."/>
            <person name="Sisk P."/>
            <person name="Stolte C."/>
            <person name="Sykes S."/>
            <person name="Walk T."/>
            <person name="White J."/>
            <person name="Yandava C."/>
            <person name="Haas B."/>
            <person name="Nusbaum C."/>
            <person name="Birren B."/>
        </authorList>
    </citation>
    <scope>NUCLEOTIDE SEQUENCE [LARGE SCALE GENOMIC DNA]</scope>
    <source>
        <strain evidence="7">R3-111a-1</strain>
    </source>
</reference>
<keyword evidence="7" id="KW-1185">Reference proteome</keyword>